<evidence type="ECO:0000313" key="2">
    <source>
        <dbReference type="Proteomes" id="UP000050501"/>
    </source>
</evidence>
<proteinExistence type="predicted"/>
<protein>
    <submittedName>
        <fullName evidence="1">Uncharacterized protein</fullName>
    </submittedName>
</protein>
<reference evidence="1 2" key="1">
    <citation type="submission" date="2015-07" db="EMBL/GenBank/DDBJ databases">
        <title>Genome sequence of Levilinea saccharolytica DSM 16555.</title>
        <authorList>
            <person name="Hemp J."/>
            <person name="Ward L.M."/>
            <person name="Pace L.A."/>
            <person name="Fischer W.W."/>
        </authorList>
    </citation>
    <scope>NUCLEOTIDE SEQUENCE [LARGE SCALE GENOMIC DNA]</scope>
    <source>
        <strain evidence="1 2">KIBI-1</strain>
    </source>
</reference>
<sequence>MAQAAFDRVNFPILDFDDGIAAHAKAFTRLKRMGWFLSSVSLTVNPGGKFPAVDPDMVVFIPAVWCAMVEPIPQGGFRNVQVFSNFTRCV</sequence>
<dbReference type="Proteomes" id="UP000050501">
    <property type="component" value="Unassembled WGS sequence"/>
</dbReference>
<organism evidence="1 2">
    <name type="scientific">Levilinea saccharolytica</name>
    <dbReference type="NCBI Taxonomy" id="229921"/>
    <lineage>
        <taxon>Bacteria</taxon>
        <taxon>Bacillati</taxon>
        <taxon>Chloroflexota</taxon>
        <taxon>Anaerolineae</taxon>
        <taxon>Anaerolineales</taxon>
        <taxon>Anaerolineaceae</taxon>
        <taxon>Levilinea</taxon>
    </lineage>
</organism>
<evidence type="ECO:0000313" key="1">
    <source>
        <dbReference type="EMBL" id="KPL88759.1"/>
    </source>
</evidence>
<comment type="caution">
    <text evidence="1">The sequence shown here is derived from an EMBL/GenBank/DDBJ whole genome shotgun (WGS) entry which is preliminary data.</text>
</comment>
<gene>
    <name evidence="1" type="ORF">ADN01_03685</name>
</gene>
<dbReference type="AlphaFoldDB" id="A0A0P6YEM5"/>
<name>A0A0P6YEM5_9CHLR</name>
<keyword evidence="2" id="KW-1185">Reference proteome</keyword>
<dbReference type="EMBL" id="LGCM01000015">
    <property type="protein sequence ID" value="KPL88759.1"/>
    <property type="molecule type" value="Genomic_DNA"/>
</dbReference>
<accession>A0A0P6YEM5</accession>